<comment type="caution">
    <text evidence="2">The sequence shown here is derived from an EMBL/GenBank/DDBJ whole genome shotgun (WGS) entry which is preliminary data.</text>
</comment>
<evidence type="ECO:0000313" key="2">
    <source>
        <dbReference type="EMBL" id="MBL0885891.1"/>
    </source>
</evidence>
<gene>
    <name evidence="2" type="ORF">HGK34_06310</name>
</gene>
<name>A0ABS1LI44_9MICO</name>
<sequence>MTTSQASTYVPRHVAPRALDTELQQRTGADTSSAYTSTTYQWDDADRLTEAVDDAGNTWAYEYDLLGRKTGTSADSLDPVPVLLQQ</sequence>
<dbReference type="Pfam" id="PF05593">
    <property type="entry name" value="RHS_repeat"/>
    <property type="match status" value="1"/>
</dbReference>
<evidence type="ECO:0000256" key="1">
    <source>
        <dbReference type="SAM" id="MobiDB-lite"/>
    </source>
</evidence>
<keyword evidence="3" id="KW-1185">Reference proteome</keyword>
<accession>A0ABS1LI44</accession>
<protein>
    <submittedName>
        <fullName evidence="2">RHS repeat protein</fullName>
    </submittedName>
</protein>
<dbReference type="EMBL" id="JABBYC010000006">
    <property type="protein sequence ID" value="MBL0885891.1"/>
    <property type="molecule type" value="Genomic_DNA"/>
</dbReference>
<evidence type="ECO:0000313" key="3">
    <source>
        <dbReference type="Proteomes" id="UP000675409"/>
    </source>
</evidence>
<proteinExistence type="predicted"/>
<dbReference type="NCBIfam" id="TIGR01643">
    <property type="entry name" value="YD_repeat_2x"/>
    <property type="match status" value="1"/>
</dbReference>
<dbReference type="Gene3D" id="2.180.10.10">
    <property type="entry name" value="RHS repeat-associated core"/>
    <property type="match status" value="1"/>
</dbReference>
<dbReference type="Proteomes" id="UP000675409">
    <property type="component" value="Unassembled WGS sequence"/>
</dbReference>
<feature type="region of interest" description="Disordered" evidence="1">
    <location>
        <begin position="1"/>
        <end position="35"/>
    </location>
</feature>
<dbReference type="InterPro" id="IPR006530">
    <property type="entry name" value="YD"/>
</dbReference>
<organism evidence="2 3">
    <name type="scientific">Myceligenerans indicum</name>
    <dbReference type="NCBI Taxonomy" id="2593663"/>
    <lineage>
        <taxon>Bacteria</taxon>
        <taxon>Bacillati</taxon>
        <taxon>Actinomycetota</taxon>
        <taxon>Actinomycetes</taxon>
        <taxon>Micrococcales</taxon>
        <taxon>Promicromonosporaceae</taxon>
        <taxon>Myceligenerans</taxon>
    </lineage>
</organism>
<dbReference type="InterPro" id="IPR031325">
    <property type="entry name" value="RHS_repeat"/>
</dbReference>
<reference evidence="2 3" key="1">
    <citation type="journal article" date="2021" name="Arch. Microbiol.">
        <title>Myceligenerans indicum sp. nov., an actinobacterium isolated from mangrove sediment of Sundarbans, India.</title>
        <authorList>
            <person name="Asha K."/>
            <person name="Bhadury P."/>
        </authorList>
    </citation>
    <scope>NUCLEOTIDE SEQUENCE [LARGE SCALE GENOMIC DNA]</scope>
    <source>
        <strain evidence="2 3">I2</strain>
    </source>
</reference>
<dbReference type="RefSeq" id="WP_201845727.1">
    <property type="nucleotide sequence ID" value="NZ_JABBYC010000006.1"/>
</dbReference>